<sequence>MPAGGRRVRLKLPSALSTPLGYDAVGVSAHLGLRVQRLLPRTGCVFTDPDRWWWIVPARADIGISWAPLARYSPDALVTGPAAPEARPRLAHWPEDGVPYTHPILLYIALCQAAGVRPDWTGVTPAGLPRPLPR</sequence>
<evidence type="ECO:0000313" key="2">
    <source>
        <dbReference type="Proteomes" id="UP000621266"/>
    </source>
</evidence>
<reference evidence="1 2" key="1">
    <citation type="submission" date="2019-10" db="EMBL/GenBank/DDBJ databases">
        <title>Streptomyces tenebrisbrunneis sp.nov., an endogenous actinomycete isolated from of Lycium ruthenicum.</title>
        <authorList>
            <person name="Ma L."/>
        </authorList>
    </citation>
    <scope>NUCLEOTIDE SEQUENCE [LARGE SCALE GENOMIC DNA]</scope>
    <source>
        <strain evidence="1 2">TRM 66187</strain>
    </source>
</reference>
<evidence type="ECO:0000313" key="1">
    <source>
        <dbReference type="EMBL" id="KAF4409519.1"/>
    </source>
</evidence>
<evidence type="ECO:0008006" key="3">
    <source>
        <dbReference type="Google" id="ProtNLM"/>
    </source>
</evidence>
<accession>A0ABQ7FPI4</accession>
<dbReference type="Proteomes" id="UP000621266">
    <property type="component" value="Unassembled WGS sequence"/>
</dbReference>
<gene>
    <name evidence="1" type="ORF">GCU69_08615</name>
</gene>
<protein>
    <recommendedName>
        <fullName evidence="3">Transposase</fullName>
    </recommendedName>
</protein>
<name>A0ABQ7FPI4_9ACTN</name>
<comment type="caution">
    <text evidence="1">The sequence shown here is derived from an EMBL/GenBank/DDBJ whole genome shotgun (WGS) entry which is preliminary data.</text>
</comment>
<proteinExistence type="predicted"/>
<organism evidence="1 2">
    <name type="scientific">Streptomyces lycii</name>
    <dbReference type="NCBI Taxonomy" id="2654337"/>
    <lineage>
        <taxon>Bacteria</taxon>
        <taxon>Bacillati</taxon>
        <taxon>Actinomycetota</taxon>
        <taxon>Actinomycetes</taxon>
        <taxon>Kitasatosporales</taxon>
        <taxon>Streptomycetaceae</taxon>
        <taxon>Streptomyces</taxon>
    </lineage>
</organism>
<keyword evidence="2" id="KW-1185">Reference proteome</keyword>
<dbReference type="EMBL" id="WHPN01000208">
    <property type="protein sequence ID" value="KAF4409519.1"/>
    <property type="molecule type" value="Genomic_DNA"/>
</dbReference>